<dbReference type="GO" id="GO:0016020">
    <property type="term" value="C:membrane"/>
    <property type="evidence" value="ECO:0007669"/>
    <property type="project" value="UniProtKB-SubCell"/>
</dbReference>
<evidence type="ECO:0000256" key="3">
    <source>
        <dbReference type="ARBA" id="ARBA00022989"/>
    </source>
</evidence>
<dbReference type="HOGENOM" id="CLU_1646027_0_0_1"/>
<dbReference type="Proteomes" id="UP000008694">
    <property type="component" value="Unassembled WGS sequence"/>
</dbReference>
<dbReference type="EMBL" id="GL348715">
    <property type="protein sequence ID" value="EFH61609.1"/>
    <property type="molecule type" value="Genomic_DNA"/>
</dbReference>
<keyword evidence="6" id="KW-1185">Reference proteome</keyword>
<dbReference type="eggNOG" id="KOG2357">
    <property type="taxonomic scope" value="Eukaryota"/>
</dbReference>
<proteinExistence type="predicted"/>
<evidence type="ECO:0000313" key="5">
    <source>
        <dbReference type="EMBL" id="EFH61609.1"/>
    </source>
</evidence>
<dbReference type="GO" id="GO:0005783">
    <property type="term" value="C:endoplasmic reticulum"/>
    <property type="evidence" value="ECO:0007669"/>
    <property type="project" value="InterPro"/>
</dbReference>
<dbReference type="Pfam" id="PF07946">
    <property type="entry name" value="CCDC47"/>
    <property type="match status" value="1"/>
</dbReference>
<evidence type="ECO:0000256" key="2">
    <source>
        <dbReference type="ARBA" id="ARBA00022692"/>
    </source>
</evidence>
<evidence type="ECO:0000313" key="6">
    <source>
        <dbReference type="Proteomes" id="UP000008694"/>
    </source>
</evidence>
<evidence type="ECO:0000256" key="1">
    <source>
        <dbReference type="ARBA" id="ARBA00004167"/>
    </source>
</evidence>
<reference evidence="6" key="1">
    <citation type="journal article" date="2011" name="Nat. Genet.">
        <title>The Arabidopsis lyrata genome sequence and the basis of rapid genome size change.</title>
        <authorList>
            <person name="Hu T.T."/>
            <person name="Pattyn P."/>
            <person name="Bakker E.G."/>
            <person name="Cao J."/>
            <person name="Cheng J.-F."/>
            <person name="Clark R.M."/>
            <person name="Fahlgren N."/>
            <person name="Fawcett J.A."/>
            <person name="Grimwood J."/>
            <person name="Gundlach H."/>
            <person name="Haberer G."/>
            <person name="Hollister J.D."/>
            <person name="Ossowski S."/>
            <person name="Ottilar R.P."/>
            <person name="Salamov A.A."/>
            <person name="Schneeberger K."/>
            <person name="Spannagl M."/>
            <person name="Wang X."/>
            <person name="Yang L."/>
            <person name="Nasrallah M.E."/>
            <person name="Bergelson J."/>
            <person name="Carrington J.C."/>
            <person name="Gaut B.S."/>
            <person name="Schmutz J."/>
            <person name="Mayer K.F.X."/>
            <person name="Van de Peer Y."/>
            <person name="Grigoriev I.V."/>
            <person name="Nordborg M."/>
            <person name="Weigel D."/>
            <person name="Guo Y.-L."/>
        </authorList>
    </citation>
    <scope>NUCLEOTIDE SEQUENCE [LARGE SCALE GENOMIC DNA]</scope>
    <source>
        <strain evidence="6">cv. MN47</strain>
    </source>
</reference>
<organism evidence="6">
    <name type="scientific">Arabidopsis lyrata subsp. lyrata</name>
    <name type="common">Lyre-leaved rock-cress</name>
    <dbReference type="NCBI Taxonomy" id="81972"/>
    <lineage>
        <taxon>Eukaryota</taxon>
        <taxon>Viridiplantae</taxon>
        <taxon>Streptophyta</taxon>
        <taxon>Embryophyta</taxon>
        <taxon>Tracheophyta</taxon>
        <taxon>Spermatophyta</taxon>
        <taxon>Magnoliopsida</taxon>
        <taxon>eudicotyledons</taxon>
        <taxon>Gunneridae</taxon>
        <taxon>Pentapetalae</taxon>
        <taxon>rosids</taxon>
        <taxon>malvids</taxon>
        <taxon>Brassicales</taxon>
        <taxon>Brassicaceae</taxon>
        <taxon>Camelineae</taxon>
        <taxon>Arabidopsis</taxon>
    </lineage>
</organism>
<dbReference type="Gramene" id="scaffold_302368.1">
    <property type="protein sequence ID" value="scaffold_302368.1"/>
    <property type="gene ID" value="scaffold_302368.1"/>
</dbReference>
<evidence type="ECO:0000256" key="4">
    <source>
        <dbReference type="ARBA" id="ARBA00023136"/>
    </source>
</evidence>
<dbReference type="InterPro" id="IPR012879">
    <property type="entry name" value="CCDC47"/>
</dbReference>
<dbReference type="AlphaFoldDB" id="D7LAU4"/>
<keyword evidence="4" id="KW-0472">Membrane</keyword>
<dbReference type="PANTHER" id="PTHR12883:SF0">
    <property type="entry name" value="PAT COMPLEX SUBUNIT CCDC47"/>
    <property type="match status" value="1"/>
</dbReference>
<dbReference type="STRING" id="81972.D7LAU4"/>
<gene>
    <name evidence="5" type="ORF">ARALYDRAFT_898398</name>
</gene>
<dbReference type="GO" id="GO:0005509">
    <property type="term" value="F:calcium ion binding"/>
    <property type="evidence" value="ECO:0007669"/>
    <property type="project" value="InterPro"/>
</dbReference>
<dbReference type="PANTHER" id="PTHR12883">
    <property type="entry name" value="ADIPOCYTE-SPECIFIC PROTEIN 4-RELATED"/>
    <property type="match status" value="1"/>
</dbReference>
<keyword evidence="2" id="KW-0812">Transmembrane</keyword>
<protein>
    <submittedName>
        <fullName evidence="5">Uncharacterized protein</fullName>
    </submittedName>
</protein>
<keyword evidence="3" id="KW-1133">Transmembrane helix</keyword>
<dbReference type="GO" id="GO:0032469">
    <property type="term" value="P:endoplasmic reticulum calcium ion homeostasis"/>
    <property type="evidence" value="ECO:0007669"/>
    <property type="project" value="InterPro"/>
</dbReference>
<sequence length="161" mass="17761">MVLGASHFTIVLSQLLNSKDLMLKTTMYPTIPLTSTTPSLNHAPQSDSRNPTPFEGLPVEIEALESPLITENATPADLQKLDPETSSEAQNITVPMNKWYAVEINESLALAWAAKFASKDTIFQKNFSLLGVSEGEDSPLWLKGALNVYTFYASGPRYWLL</sequence>
<accession>D7LAU4</accession>
<comment type="subcellular location">
    <subcellularLocation>
        <location evidence="1">Membrane</location>
        <topology evidence="1">Single-pass membrane protein</topology>
    </subcellularLocation>
</comment>
<name>D7LAU4_ARALL</name>